<evidence type="ECO:0000256" key="2">
    <source>
        <dbReference type="ARBA" id="ARBA00004651"/>
    </source>
</evidence>
<feature type="transmembrane region" description="Helical" evidence="10">
    <location>
        <begin position="94"/>
        <end position="112"/>
    </location>
</feature>
<evidence type="ECO:0000256" key="3">
    <source>
        <dbReference type="ARBA" id="ARBA00006669"/>
    </source>
</evidence>
<proteinExistence type="inferred from homology"/>
<feature type="transmembrane region" description="Helical" evidence="10">
    <location>
        <begin position="144"/>
        <end position="160"/>
    </location>
</feature>
<comment type="subcellular location">
    <subcellularLocation>
        <location evidence="2">Cell membrane</location>
        <topology evidence="2">Multi-pass membrane protein</topology>
    </subcellularLocation>
</comment>
<dbReference type="PANTHER" id="PTHR36122:SF2">
    <property type="entry name" value="NICOTINAMIDE RIBOSIDE TRANSPORTER PNUC"/>
    <property type="match status" value="1"/>
</dbReference>
<accession>A0A6G7J2S6</accession>
<dbReference type="RefSeq" id="WP_166248495.1">
    <property type="nucleotide sequence ID" value="NZ_CP049616.1"/>
</dbReference>
<evidence type="ECO:0000313" key="12">
    <source>
        <dbReference type="Proteomes" id="UP000502928"/>
    </source>
</evidence>
<evidence type="ECO:0000313" key="11">
    <source>
        <dbReference type="EMBL" id="QII44970.1"/>
    </source>
</evidence>
<name>A0A6G7J2S6_9FLAO</name>
<feature type="transmembrane region" description="Helical" evidence="10">
    <location>
        <begin position="118"/>
        <end position="137"/>
    </location>
</feature>
<dbReference type="InterPro" id="IPR006419">
    <property type="entry name" value="NMN_transpt_PnuC"/>
</dbReference>
<evidence type="ECO:0000256" key="10">
    <source>
        <dbReference type="SAM" id="Phobius"/>
    </source>
</evidence>
<organism evidence="11 12">
    <name type="scientific">Flagellimonas oceani</name>
    <dbReference type="NCBI Taxonomy" id="2698672"/>
    <lineage>
        <taxon>Bacteria</taxon>
        <taxon>Pseudomonadati</taxon>
        <taxon>Bacteroidota</taxon>
        <taxon>Flavobacteriia</taxon>
        <taxon>Flavobacteriales</taxon>
        <taxon>Flavobacteriaceae</taxon>
        <taxon>Flagellimonas</taxon>
    </lineage>
</organism>
<dbReference type="Pfam" id="PF04973">
    <property type="entry name" value="NMN_transporter"/>
    <property type="match status" value="1"/>
</dbReference>
<comment type="similarity">
    <text evidence="3">Belongs to the nicotinamide ribonucleoside (NR) uptake permease (TC 4.B.1) family.</text>
</comment>
<keyword evidence="6" id="KW-1003">Cell membrane</keyword>
<reference evidence="11 12" key="1">
    <citation type="submission" date="2020-02" db="EMBL/GenBank/DDBJ databases">
        <title>Complete genome of Muricauda sp. 501str8.</title>
        <authorList>
            <person name="Dong B."/>
            <person name="Zhu S."/>
            <person name="Yang J."/>
            <person name="Chen J."/>
        </authorList>
    </citation>
    <scope>NUCLEOTIDE SEQUENCE [LARGE SCALE GENOMIC DNA]</scope>
    <source>
        <strain evidence="11 12">501str8</strain>
    </source>
</reference>
<feature type="transmembrane region" description="Helical" evidence="10">
    <location>
        <begin position="166"/>
        <end position="184"/>
    </location>
</feature>
<feature type="transmembrane region" description="Helical" evidence="10">
    <location>
        <begin position="6"/>
        <end position="25"/>
    </location>
</feature>
<evidence type="ECO:0000256" key="4">
    <source>
        <dbReference type="ARBA" id="ARBA00017522"/>
    </source>
</evidence>
<keyword evidence="12" id="KW-1185">Reference proteome</keyword>
<keyword evidence="5" id="KW-0813">Transport</keyword>
<evidence type="ECO:0000256" key="6">
    <source>
        <dbReference type="ARBA" id="ARBA00022475"/>
    </source>
</evidence>
<keyword evidence="8 10" id="KW-1133">Transmembrane helix</keyword>
<sequence length="199" mass="22976">MEYFSQLVVLQWIGTLFGVVQVLLARQNNIHNYLFGIVAILISVWVLYQSQLYADILLNMYYLVMSIYGWFYWKMGKQKQEAPISYSTKKEHGIAAGIVLGCFILMAYWLGQHTDSDVPYWDAVVCAFAWAGMWLMAKRKIENWVYLNISNIISIPLLIYKELYIYAGLTAFLFTVAISGYIKWKKIIDNNNSEAYAGA</sequence>
<dbReference type="NCBIfam" id="TIGR01528">
    <property type="entry name" value="NMN_trans_PnuC"/>
    <property type="match status" value="1"/>
</dbReference>
<evidence type="ECO:0000256" key="1">
    <source>
        <dbReference type="ARBA" id="ARBA00002672"/>
    </source>
</evidence>
<feature type="transmembrane region" description="Helical" evidence="10">
    <location>
        <begin position="32"/>
        <end position="50"/>
    </location>
</feature>
<evidence type="ECO:0000256" key="8">
    <source>
        <dbReference type="ARBA" id="ARBA00022989"/>
    </source>
</evidence>
<feature type="transmembrane region" description="Helical" evidence="10">
    <location>
        <begin position="56"/>
        <end position="73"/>
    </location>
</feature>
<dbReference type="KEGG" id="mut:GVT53_09845"/>
<dbReference type="Proteomes" id="UP000502928">
    <property type="component" value="Chromosome"/>
</dbReference>
<dbReference type="GO" id="GO:0034257">
    <property type="term" value="F:nicotinamide riboside transmembrane transporter activity"/>
    <property type="evidence" value="ECO:0007669"/>
    <property type="project" value="InterPro"/>
</dbReference>
<dbReference type="GO" id="GO:0005886">
    <property type="term" value="C:plasma membrane"/>
    <property type="evidence" value="ECO:0007669"/>
    <property type="project" value="UniProtKB-SubCell"/>
</dbReference>
<keyword evidence="9 10" id="KW-0472">Membrane</keyword>
<dbReference type="AlphaFoldDB" id="A0A6G7J2S6"/>
<evidence type="ECO:0000256" key="9">
    <source>
        <dbReference type="ARBA" id="ARBA00023136"/>
    </source>
</evidence>
<evidence type="ECO:0000256" key="5">
    <source>
        <dbReference type="ARBA" id="ARBA00022448"/>
    </source>
</evidence>
<protein>
    <recommendedName>
        <fullName evidence="4">Nicotinamide riboside transporter PnuC</fullName>
    </recommendedName>
</protein>
<evidence type="ECO:0000256" key="7">
    <source>
        <dbReference type="ARBA" id="ARBA00022692"/>
    </source>
</evidence>
<gene>
    <name evidence="11" type="ORF">GVT53_09845</name>
</gene>
<keyword evidence="7 10" id="KW-0812">Transmembrane</keyword>
<comment type="function">
    <text evidence="1">Required for nicotinamide riboside transport across the inner membrane.</text>
</comment>
<dbReference type="EMBL" id="CP049616">
    <property type="protein sequence ID" value="QII44970.1"/>
    <property type="molecule type" value="Genomic_DNA"/>
</dbReference>
<dbReference type="PANTHER" id="PTHR36122">
    <property type="entry name" value="NICOTINAMIDE RIBOSIDE TRANSPORTER PNUC"/>
    <property type="match status" value="1"/>
</dbReference>